<evidence type="ECO:0000313" key="12">
    <source>
        <dbReference type="EMBL" id="RHL72565.1"/>
    </source>
</evidence>
<dbReference type="CDD" id="cd06578">
    <property type="entry name" value="HemD"/>
    <property type="match status" value="1"/>
</dbReference>
<feature type="coiled-coil region" evidence="10">
    <location>
        <begin position="277"/>
        <end position="349"/>
    </location>
</feature>
<dbReference type="GO" id="GO:0004852">
    <property type="term" value="F:uroporphyrinogen-III synthase activity"/>
    <property type="evidence" value="ECO:0007669"/>
    <property type="project" value="UniProtKB-UniRule"/>
</dbReference>
<dbReference type="InterPro" id="IPR036108">
    <property type="entry name" value="4pyrrol_syn_uPrphyn_synt_sf"/>
</dbReference>
<gene>
    <name evidence="12" type="ORF">DW007_01530</name>
</gene>
<comment type="similarity">
    <text evidence="2 9">Belongs to the uroporphyrinogen-III synthase family.</text>
</comment>
<evidence type="ECO:0000256" key="7">
    <source>
        <dbReference type="ARBA" id="ARBA00040167"/>
    </source>
</evidence>
<organism evidence="12 13">
    <name type="scientific">Lachnospira eligens</name>
    <dbReference type="NCBI Taxonomy" id="39485"/>
    <lineage>
        <taxon>Bacteria</taxon>
        <taxon>Bacillati</taxon>
        <taxon>Bacillota</taxon>
        <taxon>Clostridia</taxon>
        <taxon>Lachnospirales</taxon>
        <taxon>Lachnospiraceae</taxon>
        <taxon>Lachnospira</taxon>
    </lineage>
</organism>
<comment type="pathway">
    <text evidence="1 9">Porphyrin-containing compound metabolism; protoporphyrin-IX biosynthesis; coproporphyrinogen-III from 5-aminolevulinate: step 3/4.</text>
</comment>
<evidence type="ECO:0000256" key="4">
    <source>
        <dbReference type="ARBA" id="ARBA00023239"/>
    </source>
</evidence>
<dbReference type="InterPro" id="IPR003754">
    <property type="entry name" value="4pyrrol_synth_uPrphyn_synth"/>
</dbReference>
<dbReference type="UniPathway" id="UPA00251">
    <property type="reaction ID" value="UER00320"/>
</dbReference>
<evidence type="ECO:0000256" key="2">
    <source>
        <dbReference type="ARBA" id="ARBA00008133"/>
    </source>
</evidence>
<evidence type="ECO:0000256" key="9">
    <source>
        <dbReference type="RuleBase" id="RU366031"/>
    </source>
</evidence>
<dbReference type="GO" id="GO:0006780">
    <property type="term" value="P:uroporphyrinogen III biosynthetic process"/>
    <property type="evidence" value="ECO:0007669"/>
    <property type="project" value="UniProtKB-UniRule"/>
</dbReference>
<dbReference type="AlphaFoldDB" id="A0A415MFI8"/>
<dbReference type="PANTHER" id="PTHR38042">
    <property type="entry name" value="UROPORPHYRINOGEN-III SYNTHASE, CHLOROPLASTIC"/>
    <property type="match status" value="1"/>
</dbReference>
<dbReference type="SUPFAM" id="SSF69618">
    <property type="entry name" value="HemD-like"/>
    <property type="match status" value="1"/>
</dbReference>
<evidence type="ECO:0000256" key="5">
    <source>
        <dbReference type="ARBA" id="ARBA00023244"/>
    </source>
</evidence>
<keyword evidence="4 9" id="KW-0456">Lyase</keyword>
<comment type="caution">
    <text evidence="12">The sequence shown here is derived from an EMBL/GenBank/DDBJ whole genome shotgun (WGS) entry which is preliminary data.</text>
</comment>
<accession>A0A415MFI8</accession>
<dbReference type="PANTHER" id="PTHR38042:SF1">
    <property type="entry name" value="UROPORPHYRINOGEN-III SYNTHASE, CHLOROPLASTIC"/>
    <property type="match status" value="1"/>
</dbReference>
<evidence type="ECO:0000313" key="13">
    <source>
        <dbReference type="Proteomes" id="UP000285201"/>
    </source>
</evidence>
<feature type="domain" description="Tetrapyrrole biosynthesis uroporphyrinogen III synthase" evidence="11">
    <location>
        <begin position="46"/>
        <end position="234"/>
    </location>
</feature>
<dbReference type="GO" id="GO:0006782">
    <property type="term" value="P:protoporphyrinogen IX biosynthetic process"/>
    <property type="evidence" value="ECO:0007669"/>
    <property type="project" value="UniProtKB-UniRule"/>
</dbReference>
<name>A0A415MFI8_9FIRM</name>
<dbReference type="RefSeq" id="WP_118369776.1">
    <property type="nucleotide sequence ID" value="NZ_QROY01000001.1"/>
</dbReference>
<protein>
    <recommendedName>
        <fullName evidence="7 9">Uroporphyrinogen-III synthase</fullName>
        <ecNumber evidence="3 9">4.2.1.75</ecNumber>
    </recommendedName>
</protein>
<sequence length="352" mass="39440">MGKYIYTYIENEQMYEESPSLAELLAREGFFCKKIVTGRIEYIKVKDFETQIKDAQWLVFTSKNAVAGFAYNAGNVVPAGVKVAVVGKNTQNALRTACGIEADYVSSKATGLALGEELMNAVSGRVVYLCAEVTSGSLEEAMKEYENLIKIQVYRNEPVDYDGMEYDSMDCGDIDGIIVTSGSSGERIKWLIDRLDDVLVYSIGPACSKKLMEAGIVKKRIVEAEKHTYDGLVEAARCRADEKPVNDESVRLDINEYLERPKEVLSMFSEALRILDRNTAELMVDRMKDEMDELKVQKGKLEAQNGELEARKGELEAQNEALKASFKEKDAAIEAKDAEIERLKKLLEEQNK</sequence>
<dbReference type="EMBL" id="QROY01000001">
    <property type="protein sequence ID" value="RHL72565.1"/>
    <property type="molecule type" value="Genomic_DNA"/>
</dbReference>
<dbReference type="InterPro" id="IPR039793">
    <property type="entry name" value="UROS/Hem4"/>
</dbReference>
<evidence type="ECO:0000256" key="1">
    <source>
        <dbReference type="ARBA" id="ARBA00004772"/>
    </source>
</evidence>
<comment type="function">
    <text evidence="6 9">Catalyzes cyclization of the linear tetrapyrrole, hydroxymethylbilane, to the macrocyclic uroporphyrinogen III.</text>
</comment>
<dbReference type="Proteomes" id="UP000285201">
    <property type="component" value="Unassembled WGS sequence"/>
</dbReference>
<evidence type="ECO:0000259" key="11">
    <source>
        <dbReference type="Pfam" id="PF02602"/>
    </source>
</evidence>
<evidence type="ECO:0000256" key="10">
    <source>
        <dbReference type="SAM" id="Coils"/>
    </source>
</evidence>
<comment type="catalytic activity">
    <reaction evidence="8 9">
        <text>hydroxymethylbilane = uroporphyrinogen III + H2O</text>
        <dbReference type="Rhea" id="RHEA:18965"/>
        <dbReference type="ChEBI" id="CHEBI:15377"/>
        <dbReference type="ChEBI" id="CHEBI:57308"/>
        <dbReference type="ChEBI" id="CHEBI:57845"/>
        <dbReference type="EC" id="4.2.1.75"/>
    </reaction>
</comment>
<evidence type="ECO:0000256" key="3">
    <source>
        <dbReference type="ARBA" id="ARBA00013109"/>
    </source>
</evidence>
<dbReference type="Gene3D" id="3.40.50.10090">
    <property type="match status" value="2"/>
</dbReference>
<evidence type="ECO:0000256" key="6">
    <source>
        <dbReference type="ARBA" id="ARBA00037589"/>
    </source>
</evidence>
<keyword evidence="10" id="KW-0175">Coiled coil</keyword>
<dbReference type="Pfam" id="PF02602">
    <property type="entry name" value="HEM4"/>
    <property type="match status" value="1"/>
</dbReference>
<reference evidence="12 13" key="1">
    <citation type="submission" date="2018-08" db="EMBL/GenBank/DDBJ databases">
        <title>A genome reference for cultivated species of the human gut microbiota.</title>
        <authorList>
            <person name="Zou Y."/>
            <person name="Xue W."/>
            <person name="Luo G."/>
        </authorList>
    </citation>
    <scope>NUCLEOTIDE SEQUENCE [LARGE SCALE GENOMIC DNA]</scope>
    <source>
        <strain evidence="12 13">AF36-7BH</strain>
    </source>
</reference>
<keyword evidence="5 9" id="KW-0627">Porphyrin biosynthesis</keyword>
<evidence type="ECO:0000256" key="8">
    <source>
        <dbReference type="ARBA" id="ARBA00048617"/>
    </source>
</evidence>
<proteinExistence type="inferred from homology"/>
<dbReference type="EC" id="4.2.1.75" evidence="3 9"/>